<feature type="non-terminal residue" evidence="3">
    <location>
        <position position="1"/>
    </location>
</feature>
<evidence type="ECO:0000256" key="1">
    <source>
        <dbReference type="ARBA" id="ARBA00023002"/>
    </source>
</evidence>
<accession>A0A382I2S7</accession>
<protein>
    <recommendedName>
        <fullName evidence="2">FAD-binding domain-containing protein</fullName>
    </recommendedName>
</protein>
<evidence type="ECO:0000313" key="3">
    <source>
        <dbReference type="EMBL" id="SVB93143.1"/>
    </source>
</evidence>
<dbReference type="InterPro" id="IPR002938">
    <property type="entry name" value="FAD-bd"/>
</dbReference>
<dbReference type="AlphaFoldDB" id="A0A382I2S7"/>
<dbReference type="InterPro" id="IPR036188">
    <property type="entry name" value="FAD/NAD-bd_sf"/>
</dbReference>
<organism evidence="3">
    <name type="scientific">marine metagenome</name>
    <dbReference type="NCBI Taxonomy" id="408172"/>
    <lineage>
        <taxon>unclassified sequences</taxon>
        <taxon>metagenomes</taxon>
        <taxon>ecological metagenomes</taxon>
    </lineage>
</organism>
<dbReference type="PANTHER" id="PTHR43476">
    <property type="entry name" value="3-(3-HYDROXY-PHENYL)PROPIONATE/3-HYDROXYCINNAMIC ACID HYDROXYLASE"/>
    <property type="match status" value="1"/>
</dbReference>
<dbReference type="PANTHER" id="PTHR43476:SF5">
    <property type="entry name" value="FAD-DEPENDENT MONOOXYGENASE"/>
    <property type="match status" value="1"/>
</dbReference>
<dbReference type="Pfam" id="PF01494">
    <property type="entry name" value="FAD_binding_3"/>
    <property type="match status" value="1"/>
</dbReference>
<dbReference type="GO" id="GO:0071949">
    <property type="term" value="F:FAD binding"/>
    <property type="evidence" value="ECO:0007669"/>
    <property type="project" value="InterPro"/>
</dbReference>
<dbReference type="PRINTS" id="PR00420">
    <property type="entry name" value="RNGMNOXGNASE"/>
</dbReference>
<keyword evidence="1" id="KW-0560">Oxidoreductase</keyword>
<name>A0A382I2S7_9ZZZZ</name>
<dbReference type="SUPFAM" id="SSF51905">
    <property type="entry name" value="FAD/NAD(P)-binding domain"/>
    <property type="match status" value="1"/>
</dbReference>
<proteinExistence type="predicted"/>
<evidence type="ECO:0000259" key="2">
    <source>
        <dbReference type="Pfam" id="PF01494"/>
    </source>
</evidence>
<sequence length="413" mass="46132">VTDHHTGPHVIIVGAGPAGAVLGFLLGRSGVRTTLLERHTDFTREFRGEVLMPGGLEPFQQMGLWKQLDDVPHVVIERIKLYANGKHVVELKFSESILGRYRPRWVSQPDLLEMLVTEAQRFPNFKLIRGTAVRDLIHQNDRVVGVTLAGESGNRELRGDFVVGSDGRASKVRARSDLTVTQDPIPMDVVWIKIERPKEGRQSFDKEGRAYLGRGHLLICAPTPDGKLQLGWLIAKGSFRDLRSRGVPALLDEMATHVDADLAQHLKQHREDSASPFLLSVVSDHVRSWTAPGMLLIGDAAHTMSPVGAQGINLAIRDAIVASNHLGPVLRTRPDPSELDAAAQAVQAERMEEVSTIQRLQAYPPKVVFRDVWWTRALLNLLPYLMRRDVREFRNESVLRQFAWGVSDVRIAE</sequence>
<dbReference type="InterPro" id="IPR050631">
    <property type="entry name" value="PheA/TfdB_FAD_monoxygenase"/>
</dbReference>
<dbReference type="EMBL" id="UINC01064454">
    <property type="protein sequence ID" value="SVB93143.1"/>
    <property type="molecule type" value="Genomic_DNA"/>
</dbReference>
<reference evidence="3" key="1">
    <citation type="submission" date="2018-05" db="EMBL/GenBank/DDBJ databases">
        <authorList>
            <person name="Lanie J.A."/>
            <person name="Ng W.-L."/>
            <person name="Kazmierczak K.M."/>
            <person name="Andrzejewski T.M."/>
            <person name="Davidsen T.M."/>
            <person name="Wayne K.J."/>
            <person name="Tettelin H."/>
            <person name="Glass J.I."/>
            <person name="Rusch D."/>
            <person name="Podicherti R."/>
            <person name="Tsui H.-C.T."/>
            <person name="Winkler M.E."/>
        </authorList>
    </citation>
    <scope>NUCLEOTIDE SEQUENCE</scope>
</reference>
<feature type="domain" description="FAD-binding" evidence="2">
    <location>
        <begin position="10"/>
        <end position="344"/>
    </location>
</feature>
<dbReference type="GO" id="GO:0016491">
    <property type="term" value="F:oxidoreductase activity"/>
    <property type="evidence" value="ECO:0007669"/>
    <property type="project" value="UniProtKB-KW"/>
</dbReference>
<dbReference type="Gene3D" id="3.50.50.60">
    <property type="entry name" value="FAD/NAD(P)-binding domain"/>
    <property type="match status" value="2"/>
</dbReference>
<gene>
    <name evidence="3" type="ORF">METZ01_LOCUS245997</name>
</gene>